<dbReference type="PANTHER" id="PTHR22878">
    <property type="entry name" value="DYNEIN HEAVY CHAIN 6, AXONEMAL-LIKE-RELATED"/>
    <property type="match status" value="1"/>
</dbReference>
<feature type="non-terminal residue" evidence="2">
    <location>
        <position position="1"/>
    </location>
</feature>
<accession>A0A8S2ZXR9</accession>
<feature type="domain" description="Dynein heavy chain hydrolytic ATP-binding dynein motor region" evidence="1">
    <location>
        <begin position="1"/>
        <end position="98"/>
    </location>
</feature>
<dbReference type="GO" id="GO:0051959">
    <property type="term" value="F:dynein light intermediate chain binding"/>
    <property type="evidence" value="ECO:0007669"/>
    <property type="project" value="InterPro"/>
</dbReference>
<gene>
    <name evidence="2" type="ORF">SRO942_LOCUS50520</name>
</gene>
<dbReference type="GO" id="GO:0045505">
    <property type="term" value="F:dynein intermediate chain binding"/>
    <property type="evidence" value="ECO:0007669"/>
    <property type="project" value="InterPro"/>
</dbReference>
<proteinExistence type="predicted"/>
<organism evidence="2 3">
    <name type="scientific">Didymodactylos carnosus</name>
    <dbReference type="NCBI Taxonomy" id="1234261"/>
    <lineage>
        <taxon>Eukaryota</taxon>
        <taxon>Metazoa</taxon>
        <taxon>Spiralia</taxon>
        <taxon>Gnathifera</taxon>
        <taxon>Rotifera</taxon>
        <taxon>Eurotatoria</taxon>
        <taxon>Bdelloidea</taxon>
        <taxon>Philodinida</taxon>
        <taxon>Philodinidae</taxon>
        <taxon>Didymodactylos</taxon>
    </lineage>
</organism>
<dbReference type="Proteomes" id="UP000681722">
    <property type="component" value="Unassembled WGS sequence"/>
</dbReference>
<reference evidence="2" key="1">
    <citation type="submission" date="2021-02" db="EMBL/GenBank/DDBJ databases">
        <authorList>
            <person name="Nowell W R."/>
        </authorList>
    </citation>
    <scope>NUCLEOTIDE SEQUENCE</scope>
</reference>
<dbReference type="EMBL" id="CAJOBC010144216">
    <property type="protein sequence ID" value="CAF4655740.1"/>
    <property type="molecule type" value="Genomic_DNA"/>
</dbReference>
<dbReference type="PANTHER" id="PTHR22878:SF63">
    <property type="entry name" value="DYNEIN AXONEMAL HEAVY CHAIN 10"/>
    <property type="match status" value="1"/>
</dbReference>
<name>A0A8S2ZXR9_9BILA</name>
<dbReference type="AlphaFoldDB" id="A0A8S2ZXR9"/>
<dbReference type="Gene3D" id="3.40.50.300">
    <property type="entry name" value="P-loop containing nucleotide triphosphate hydrolases"/>
    <property type="match status" value="1"/>
</dbReference>
<dbReference type="InterPro" id="IPR027417">
    <property type="entry name" value="P-loop_NTPase"/>
</dbReference>
<dbReference type="GO" id="GO:0007018">
    <property type="term" value="P:microtubule-based movement"/>
    <property type="evidence" value="ECO:0007669"/>
    <property type="project" value="InterPro"/>
</dbReference>
<dbReference type="OrthoDB" id="424310at2759"/>
<dbReference type="SUPFAM" id="SSF52540">
    <property type="entry name" value="P-loop containing nucleoside triphosphate hydrolases"/>
    <property type="match status" value="1"/>
</dbReference>
<protein>
    <recommendedName>
        <fullName evidence="1">Dynein heavy chain hydrolytic ATP-binding dynein motor region domain-containing protein</fullName>
    </recommendedName>
</protein>
<evidence type="ECO:0000259" key="1">
    <source>
        <dbReference type="Pfam" id="PF12774"/>
    </source>
</evidence>
<dbReference type="InterPro" id="IPR035699">
    <property type="entry name" value="AAA_6"/>
</dbReference>
<evidence type="ECO:0000313" key="3">
    <source>
        <dbReference type="Proteomes" id="UP000681722"/>
    </source>
</evidence>
<sequence>ALGLLCVVTNCGEGMDFLAIGKNLNGLCQSGAWGCFDEFNRIDASVLSVISSQLKTIQQGLIGRVKRFVFEGTEIDLDSRVGVFITMNPGRSKKEKKPHTERIY</sequence>
<dbReference type="InterPro" id="IPR026983">
    <property type="entry name" value="DHC"/>
</dbReference>
<evidence type="ECO:0000313" key="2">
    <source>
        <dbReference type="EMBL" id="CAF4655740.1"/>
    </source>
</evidence>
<comment type="caution">
    <text evidence="2">The sequence shown here is derived from an EMBL/GenBank/DDBJ whole genome shotgun (WGS) entry which is preliminary data.</text>
</comment>
<dbReference type="Pfam" id="PF12774">
    <property type="entry name" value="AAA_6"/>
    <property type="match status" value="1"/>
</dbReference>
<dbReference type="GO" id="GO:0030286">
    <property type="term" value="C:dynein complex"/>
    <property type="evidence" value="ECO:0007669"/>
    <property type="project" value="InterPro"/>
</dbReference>
<dbReference type="GO" id="GO:0005524">
    <property type="term" value="F:ATP binding"/>
    <property type="evidence" value="ECO:0007669"/>
    <property type="project" value="InterPro"/>
</dbReference>